<dbReference type="Proteomes" id="UP000190285">
    <property type="component" value="Unassembled WGS sequence"/>
</dbReference>
<reference evidence="2 3" key="1">
    <citation type="submission" date="2017-02" db="EMBL/GenBank/DDBJ databases">
        <authorList>
            <person name="Peterson S.W."/>
        </authorList>
    </citation>
    <scope>NUCLEOTIDE SEQUENCE [LARGE SCALE GENOMIC DNA]</scope>
    <source>
        <strain evidence="2 3">M1</strain>
    </source>
</reference>
<gene>
    <name evidence="2" type="ORF">SAMN02194393_00575</name>
</gene>
<keyword evidence="1" id="KW-0812">Transmembrane</keyword>
<organism evidence="2 3">
    <name type="scientific">Maledivibacter halophilus</name>
    <dbReference type="NCBI Taxonomy" id="36842"/>
    <lineage>
        <taxon>Bacteria</taxon>
        <taxon>Bacillati</taxon>
        <taxon>Bacillota</taxon>
        <taxon>Clostridia</taxon>
        <taxon>Peptostreptococcales</taxon>
        <taxon>Caminicellaceae</taxon>
        <taxon>Maledivibacter</taxon>
    </lineage>
</organism>
<dbReference type="AlphaFoldDB" id="A0A1T5INI5"/>
<evidence type="ECO:0000313" key="2">
    <source>
        <dbReference type="EMBL" id="SKC40705.1"/>
    </source>
</evidence>
<keyword evidence="1" id="KW-1133">Transmembrane helix</keyword>
<name>A0A1T5INI5_9FIRM</name>
<accession>A0A1T5INI5</accession>
<proteinExistence type="predicted"/>
<dbReference type="RefSeq" id="WP_280175241.1">
    <property type="nucleotide sequence ID" value="NZ_FUZT01000001.1"/>
</dbReference>
<protein>
    <submittedName>
        <fullName evidence="2">Uncharacterized protein</fullName>
    </submittedName>
</protein>
<evidence type="ECO:0000256" key="1">
    <source>
        <dbReference type="SAM" id="Phobius"/>
    </source>
</evidence>
<evidence type="ECO:0000313" key="3">
    <source>
        <dbReference type="Proteomes" id="UP000190285"/>
    </source>
</evidence>
<dbReference type="STRING" id="36842.SAMN02194393_00575"/>
<keyword evidence="3" id="KW-1185">Reference proteome</keyword>
<keyword evidence="1" id="KW-0472">Membrane</keyword>
<sequence>MDNESLLLGLPFRTWIIVGGPFIVSTLAPLIVAFIFKHKKVI</sequence>
<feature type="transmembrane region" description="Helical" evidence="1">
    <location>
        <begin position="12"/>
        <end position="36"/>
    </location>
</feature>
<dbReference type="EMBL" id="FUZT01000001">
    <property type="protein sequence ID" value="SKC40705.1"/>
    <property type="molecule type" value="Genomic_DNA"/>
</dbReference>